<protein>
    <submittedName>
        <fullName evidence="1">Uncharacterized protein</fullName>
    </submittedName>
</protein>
<accession>A0A382XP54</accession>
<proteinExistence type="predicted"/>
<dbReference type="AlphaFoldDB" id="A0A382XP54"/>
<name>A0A382XP54_9ZZZZ</name>
<organism evidence="1">
    <name type="scientific">marine metagenome</name>
    <dbReference type="NCBI Taxonomy" id="408172"/>
    <lineage>
        <taxon>unclassified sequences</taxon>
        <taxon>metagenomes</taxon>
        <taxon>ecological metagenomes</taxon>
    </lineage>
</organism>
<evidence type="ECO:0000313" key="1">
    <source>
        <dbReference type="EMBL" id="SVD72201.1"/>
    </source>
</evidence>
<reference evidence="1" key="1">
    <citation type="submission" date="2018-05" db="EMBL/GenBank/DDBJ databases">
        <authorList>
            <person name="Lanie J.A."/>
            <person name="Ng W.-L."/>
            <person name="Kazmierczak K.M."/>
            <person name="Andrzejewski T.M."/>
            <person name="Davidsen T.M."/>
            <person name="Wayne K.J."/>
            <person name="Tettelin H."/>
            <person name="Glass J.I."/>
            <person name="Rusch D."/>
            <person name="Podicherti R."/>
            <person name="Tsui H.-C.T."/>
            <person name="Winkler M.E."/>
        </authorList>
    </citation>
    <scope>NUCLEOTIDE SEQUENCE</scope>
</reference>
<gene>
    <name evidence="1" type="ORF">METZ01_LOCUS425055</name>
</gene>
<feature type="non-terminal residue" evidence="1">
    <location>
        <position position="1"/>
    </location>
</feature>
<sequence length="23" mass="2749">AISKVLEVPYRTLWGWIDESEEK</sequence>
<dbReference type="EMBL" id="UINC01168917">
    <property type="protein sequence ID" value="SVD72201.1"/>
    <property type="molecule type" value="Genomic_DNA"/>
</dbReference>